<dbReference type="KEGG" id="stcm:SCMC78_10400"/>
<accession>A0AB33KC61</accession>
<dbReference type="EMBL" id="AP035884">
    <property type="protein sequence ID" value="BFP51233.1"/>
    <property type="molecule type" value="Genomic_DNA"/>
</dbReference>
<reference evidence="2" key="1">
    <citation type="submission" date="2024-07" db="EMBL/GenBank/DDBJ databases">
        <title>Complete genome sequences of cellulolytic bacteria, Kitasatospora sp. CMC57 and Streptomyces sp. CMC78, isolated from Japanese agricultural soil.</title>
        <authorList>
            <person name="Hashimoto T."/>
            <person name="Ito M."/>
            <person name="Iwamoto M."/>
            <person name="Fukahori D."/>
            <person name="Shoda T."/>
            <person name="Sakoda M."/>
            <person name="Morohoshi T."/>
            <person name="Mitsuboshi M."/>
            <person name="Nishizawa T."/>
        </authorList>
    </citation>
    <scope>NUCLEOTIDE SEQUENCE</scope>
    <source>
        <strain evidence="2">CMC78</strain>
    </source>
</reference>
<dbReference type="InterPro" id="IPR018958">
    <property type="entry name" value="Knr4/Smi1-like_dom"/>
</dbReference>
<dbReference type="PANTHER" id="PTHR47432">
    <property type="entry name" value="CELL WALL ASSEMBLY REGULATOR SMI1"/>
    <property type="match status" value="1"/>
</dbReference>
<dbReference type="InterPro" id="IPR037883">
    <property type="entry name" value="Knr4/Smi1-like_sf"/>
</dbReference>
<dbReference type="RefSeq" id="WP_406192518.1">
    <property type="nucleotide sequence ID" value="NZ_AP035884.1"/>
</dbReference>
<dbReference type="Pfam" id="PF09346">
    <property type="entry name" value="SMI1_KNR4"/>
    <property type="match status" value="1"/>
</dbReference>
<organism evidence="2">
    <name type="scientific">Streptomyces sp. CMC78</name>
    <dbReference type="NCBI Taxonomy" id="3231512"/>
    <lineage>
        <taxon>Bacteria</taxon>
        <taxon>Bacillati</taxon>
        <taxon>Actinomycetota</taxon>
        <taxon>Actinomycetes</taxon>
        <taxon>Kitasatosporales</taxon>
        <taxon>Streptomycetaceae</taxon>
        <taxon>Streptomyces</taxon>
    </lineage>
</organism>
<dbReference type="SMART" id="SM00860">
    <property type="entry name" value="SMI1_KNR4"/>
    <property type="match status" value="1"/>
</dbReference>
<proteinExistence type="predicted"/>
<dbReference type="SUPFAM" id="SSF160631">
    <property type="entry name" value="SMI1/KNR4-like"/>
    <property type="match status" value="1"/>
</dbReference>
<name>A0AB33KC61_9ACTN</name>
<feature type="domain" description="Knr4/Smi1-like" evidence="1">
    <location>
        <begin position="28"/>
        <end position="162"/>
    </location>
</feature>
<evidence type="ECO:0000313" key="2">
    <source>
        <dbReference type="EMBL" id="BFP51233.1"/>
    </source>
</evidence>
<protein>
    <recommendedName>
        <fullName evidence="1">Knr4/Smi1-like domain-containing protein</fullName>
    </recommendedName>
</protein>
<evidence type="ECO:0000259" key="1">
    <source>
        <dbReference type="SMART" id="SM00860"/>
    </source>
</evidence>
<sequence length="213" mass="23789">MTVHEAWERVESWLRSHAPAAYDSLPGPATPDEIRSTEQTIGRALPQELVDSLSRHNGSGEFVLPNFHRLNDANMIAVECMEYRRAEDDRRMGVDVSALPPGGFFYWNPNWTPFAHDESGNSLFLAQARGGSPGSVGVHEKDGGGSFPQHRALTSFTALLEYTARGLHDGIIDLWGEQETYVDDDGFLEWREAGADDEVAWSMDEMGRRFGFD</sequence>
<dbReference type="Gene3D" id="3.40.1580.10">
    <property type="entry name" value="SMI1/KNR4-like"/>
    <property type="match status" value="1"/>
</dbReference>
<gene>
    <name evidence="2" type="ORF">SCMC78_10400</name>
</gene>
<dbReference type="AlphaFoldDB" id="A0AB33KC61"/>
<dbReference type="PANTHER" id="PTHR47432:SF1">
    <property type="entry name" value="CELL WALL ASSEMBLY REGULATOR SMI1"/>
    <property type="match status" value="1"/>
</dbReference>
<dbReference type="InterPro" id="IPR051873">
    <property type="entry name" value="KNR4/SMI1_regulator"/>
</dbReference>